<organism evidence="2 3">
    <name type="scientific">Constantimarinum furrinae</name>
    <dbReference type="NCBI Taxonomy" id="2562285"/>
    <lineage>
        <taxon>Bacteria</taxon>
        <taxon>Pseudomonadati</taxon>
        <taxon>Bacteroidota</taxon>
        <taxon>Flavobacteriia</taxon>
        <taxon>Flavobacteriales</taxon>
        <taxon>Flavobacteriaceae</taxon>
        <taxon>Altibacter/Constantimarinum group</taxon>
        <taxon>Constantimarinum</taxon>
    </lineage>
</organism>
<dbReference type="PANTHER" id="PTHR38787">
    <property type="entry name" value="REGULATORY P DOMAIN-CONTAINING PROTEIN"/>
    <property type="match status" value="1"/>
</dbReference>
<keyword evidence="3" id="KW-1185">Reference proteome</keyword>
<reference evidence="2 3" key="1">
    <citation type="submission" date="2020-04" db="EMBL/GenBank/DDBJ databases">
        <title>Genome sequence of Altibacter aquimarinus strain ALE3EI.</title>
        <authorList>
            <person name="Oh H.-M."/>
            <person name="Jang D."/>
        </authorList>
    </citation>
    <scope>NUCLEOTIDE SEQUENCE [LARGE SCALE GENOMIC DNA]</scope>
    <source>
        <strain evidence="2 3">ALE3EI</strain>
    </source>
</reference>
<evidence type="ECO:0000313" key="3">
    <source>
        <dbReference type="Proteomes" id="UP000515514"/>
    </source>
</evidence>
<evidence type="ECO:0000313" key="2">
    <source>
        <dbReference type="EMBL" id="QNJ97331.1"/>
    </source>
</evidence>
<dbReference type="SUPFAM" id="SSF75011">
    <property type="entry name" value="3-carboxy-cis,cis-mucoante lactonizing enzyme"/>
    <property type="match status" value="1"/>
</dbReference>
<feature type="chain" id="PRO_5028958382" evidence="1">
    <location>
        <begin position="20"/>
        <end position="417"/>
    </location>
</feature>
<gene>
    <name evidence="2" type="ORF">ALE3EI_0755</name>
</gene>
<dbReference type="RefSeq" id="WP_186991001.1">
    <property type="nucleotide sequence ID" value="NZ_CP052909.1"/>
</dbReference>
<dbReference type="Proteomes" id="UP000515514">
    <property type="component" value="Chromosome"/>
</dbReference>
<dbReference type="GO" id="GO:0005576">
    <property type="term" value="C:extracellular region"/>
    <property type="evidence" value="ECO:0007669"/>
    <property type="project" value="TreeGrafter"/>
</dbReference>
<dbReference type="PANTHER" id="PTHR38787:SF3">
    <property type="entry name" value="REGULATORY P DOMAIN-CONTAINING PROTEIN"/>
    <property type="match status" value="1"/>
</dbReference>
<dbReference type="Pfam" id="PF08309">
    <property type="entry name" value="LVIVD"/>
    <property type="match status" value="3"/>
</dbReference>
<dbReference type="InterPro" id="IPR013211">
    <property type="entry name" value="LVIVD"/>
</dbReference>
<sequence>MKKILLIFALSCFIFSCNKDDNAPDPMEQNTDDGDIPDPDPDPVMIPVSAICDNGMAGVFPCNNYDLIYRIGLDEFGASEGNDIWGWTDPSSGKEYALMGLDNGTAFVDISNAANPVYLGKLRTQTGNSAWRDIKVYNNYAFVVSEASNHGMQVFDLTRLRNVANPPTSFNADAIYTGFGSAHNIVINTNSGYAYAVGSDTFNGGPHFINIQDPLNPVGEGGYSMDSYSHDAQVVTYTGPDSDYTGREILIGSNENEVVIVDITDKNNPVHISAITYQQTGYTHQGWFTDDQSYFLLGDELDEINFGINSRTILFDFSDLDDPQTVGEYYGPTTAIDHNGYVKGNTFFQANYTAGVRIISLADINNGNLQEIGFFDTHPSNNAASFNGAWSVYPFFNSEHIIVSDINMGLFIIKKKT</sequence>
<dbReference type="NCBIfam" id="TIGR04312">
    <property type="entry name" value="choice_anch_B"/>
    <property type="match status" value="1"/>
</dbReference>
<name>A0A7G8PSL5_9FLAO</name>
<dbReference type="PROSITE" id="PS51257">
    <property type="entry name" value="PROKAR_LIPOPROTEIN"/>
    <property type="match status" value="1"/>
</dbReference>
<feature type="signal peptide" evidence="1">
    <location>
        <begin position="1"/>
        <end position="19"/>
    </location>
</feature>
<accession>A0A7G8PSL5</accession>
<keyword evidence="1" id="KW-0732">Signal</keyword>
<proteinExistence type="predicted"/>
<dbReference type="EMBL" id="CP052909">
    <property type="protein sequence ID" value="QNJ97331.1"/>
    <property type="molecule type" value="Genomic_DNA"/>
</dbReference>
<dbReference type="InterPro" id="IPR027589">
    <property type="entry name" value="Choice_anch_B"/>
</dbReference>
<evidence type="ECO:0000256" key="1">
    <source>
        <dbReference type="SAM" id="SignalP"/>
    </source>
</evidence>
<dbReference type="KEGG" id="alti:ALE3EI_0755"/>
<dbReference type="AlphaFoldDB" id="A0A7G8PSL5"/>
<dbReference type="SUPFAM" id="SSF101908">
    <property type="entry name" value="Putative isomerase YbhE"/>
    <property type="match status" value="1"/>
</dbReference>
<protein>
    <submittedName>
        <fullName evidence="2">Regulator</fullName>
    </submittedName>
</protein>